<proteinExistence type="predicted"/>
<sequence length="56" mass="5996">MRLAKCLSDPNTEVEAMAKACDNAARDLVSAAALLRRIDKQQKKSGAAGAVHDTRK</sequence>
<dbReference type="EMBL" id="JAAQQR010000010">
    <property type="protein sequence ID" value="NID06636.1"/>
    <property type="molecule type" value="Genomic_DNA"/>
</dbReference>
<evidence type="ECO:0000313" key="2">
    <source>
        <dbReference type="Proteomes" id="UP001429601"/>
    </source>
</evidence>
<dbReference type="RefSeq" id="WP_167129213.1">
    <property type="nucleotide sequence ID" value="NZ_JAAQQR010000010.1"/>
</dbReference>
<dbReference type="Proteomes" id="UP001429601">
    <property type="component" value="Unassembled WGS sequence"/>
</dbReference>
<reference evidence="1 2" key="1">
    <citation type="journal article" date="2011" name="Curr. Microbiol.">
        <title>Luteibacter jiangsuensis sp. nov.: a methamidophos-degrading bacterium isolated from a methamidophos-manufacturing factory.</title>
        <authorList>
            <person name="Wang L."/>
            <person name="Wang G.L."/>
            <person name="Li S.P."/>
            <person name="Jiang J.D."/>
        </authorList>
    </citation>
    <scope>NUCLEOTIDE SEQUENCE [LARGE SCALE GENOMIC DNA]</scope>
    <source>
        <strain evidence="1 2">CGMCC 1.10133</strain>
    </source>
</reference>
<name>A0ABX0Q9Z3_9GAMM</name>
<comment type="caution">
    <text evidence="1">The sequence shown here is derived from an EMBL/GenBank/DDBJ whole genome shotgun (WGS) entry which is preliminary data.</text>
</comment>
<accession>A0ABX0Q9Z3</accession>
<keyword evidence="2" id="KW-1185">Reference proteome</keyword>
<gene>
    <name evidence="1" type="ORF">HBF26_17205</name>
</gene>
<organism evidence="1 2">
    <name type="scientific">Luteibacter jiangsuensis</name>
    <dbReference type="NCBI Taxonomy" id="637577"/>
    <lineage>
        <taxon>Bacteria</taxon>
        <taxon>Pseudomonadati</taxon>
        <taxon>Pseudomonadota</taxon>
        <taxon>Gammaproteobacteria</taxon>
        <taxon>Lysobacterales</taxon>
        <taxon>Rhodanobacteraceae</taxon>
        <taxon>Luteibacter</taxon>
    </lineage>
</organism>
<protein>
    <submittedName>
        <fullName evidence="1">Uncharacterized protein</fullName>
    </submittedName>
</protein>
<evidence type="ECO:0000313" key="1">
    <source>
        <dbReference type="EMBL" id="NID06636.1"/>
    </source>
</evidence>